<evidence type="ECO:0000256" key="5">
    <source>
        <dbReference type="ARBA" id="ARBA00022679"/>
    </source>
</evidence>
<dbReference type="RefSeq" id="WP_173274094.1">
    <property type="nucleotide sequence ID" value="NZ_AP021889.1"/>
</dbReference>
<keyword evidence="13" id="KW-1185">Reference proteome</keyword>
<dbReference type="Pfam" id="PF02518">
    <property type="entry name" value="HATPase_c"/>
    <property type="match status" value="1"/>
</dbReference>
<evidence type="ECO:0000256" key="3">
    <source>
        <dbReference type="ARBA" id="ARBA00012438"/>
    </source>
</evidence>
<dbReference type="SUPFAM" id="SSF47384">
    <property type="entry name" value="Homodimeric domain of signal transducing histidine kinase"/>
    <property type="match status" value="1"/>
</dbReference>
<feature type="transmembrane region" description="Helical" evidence="10">
    <location>
        <begin position="16"/>
        <end position="34"/>
    </location>
</feature>
<evidence type="ECO:0000313" key="13">
    <source>
        <dbReference type="Proteomes" id="UP000501726"/>
    </source>
</evidence>
<gene>
    <name evidence="12" type="ORF">THMIRHAS_23840</name>
</gene>
<evidence type="ECO:0000256" key="4">
    <source>
        <dbReference type="ARBA" id="ARBA00022553"/>
    </source>
</evidence>
<comment type="subcellular location">
    <subcellularLocation>
        <location evidence="2">Membrane</location>
    </subcellularLocation>
</comment>
<evidence type="ECO:0000259" key="11">
    <source>
        <dbReference type="PROSITE" id="PS50109"/>
    </source>
</evidence>
<dbReference type="EMBL" id="AP021889">
    <property type="protein sequence ID" value="BBP47011.1"/>
    <property type="molecule type" value="Genomic_DNA"/>
</dbReference>
<dbReference type="SMART" id="SM00387">
    <property type="entry name" value="HATPase_c"/>
    <property type="match status" value="1"/>
</dbReference>
<dbReference type="InterPro" id="IPR004358">
    <property type="entry name" value="Sig_transdc_His_kin-like_C"/>
</dbReference>
<accession>A0A6F8PY12</accession>
<evidence type="ECO:0000313" key="12">
    <source>
        <dbReference type="EMBL" id="BBP47011.1"/>
    </source>
</evidence>
<dbReference type="GO" id="GO:0000155">
    <property type="term" value="F:phosphorelay sensor kinase activity"/>
    <property type="evidence" value="ECO:0007669"/>
    <property type="project" value="InterPro"/>
</dbReference>
<name>A0A6F8PY12_9GAMM</name>
<dbReference type="Gene3D" id="3.30.565.10">
    <property type="entry name" value="Histidine kinase-like ATPase, C-terminal domain"/>
    <property type="match status" value="1"/>
</dbReference>
<evidence type="ECO:0000256" key="9">
    <source>
        <dbReference type="ARBA" id="ARBA00023136"/>
    </source>
</evidence>
<dbReference type="PRINTS" id="PR00344">
    <property type="entry name" value="BCTRLSENSOR"/>
</dbReference>
<keyword evidence="4" id="KW-0597">Phosphoprotein</keyword>
<dbReference type="InterPro" id="IPR050428">
    <property type="entry name" value="TCS_sensor_his_kinase"/>
</dbReference>
<sequence>MLKVFDMGSLSIQRQLFVSLTLSLVLIFGAFWWLSQTALHTVSESYLLTRLEHDTDLVEDHLVRHGEQWMMDHSSIGPIYMTPQSGHYYVIVTPRDTLYSPSLQGFKLQQHNTQQKVSVYETLGPTGSLVLVRSESLVKDGQNMRIYIAENHEPIQQMVFRYDLVFAGFTLFALLSLYFLHRWLLGRAFSRLNPLEQALQAFQLGQTLQLKPEDYPQEVQSLLGSLQLALEKSRLQFEQSRQRNSNLSHSLKTPLNLIFQLIEDKRLRNYPQLHDQLKQQSQLILSLIERELKAERFAHNQVIAPLKLAPLVEDLQQSFAQLYRHKAVTLHCDFAQDAQLMMEQEDAFELFGNLLDNAYKWADSHVYCHLDAQCLRIEDDGPGVSDEQLQHLEMRGYRTDETKPGHGIGLSIVKQLVQAYRAELQFAHSTYGGLQVRVCFKVGLKG</sequence>
<dbReference type="GO" id="GO:0005886">
    <property type="term" value="C:plasma membrane"/>
    <property type="evidence" value="ECO:0007669"/>
    <property type="project" value="TreeGrafter"/>
</dbReference>
<evidence type="ECO:0000256" key="6">
    <source>
        <dbReference type="ARBA" id="ARBA00022692"/>
    </source>
</evidence>
<dbReference type="PROSITE" id="PS50109">
    <property type="entry name" value="HIS_KIN"/>
    <property type="match status" value="1"/>
</dbReference>
<keyword evidence="9 10" id="KW-0472">Membrane</keyword>
<comment type="catalytic activity">
    <reaction evidence="1">
        <text>ATP + protein L-histidine = ADP + protein N-phospho-L-histidine.</text>
        <dbReference type="EC" id="2.7.13.3"/>
    </reaction>
</comment>
<evidence type="ECO:0000256" key="2">
    <source>
        <dbReference type="ARBA" id="ARBA00004370"/>
    </source>
</evidence>
<organism evidence="12 13">
    <name type="scientific">Thiosulfatimonas sediminis</name>
    <dbReference type="NCBI Taxonomy" id="2675054"/>
    <lineage>
        <taxon>Bacteria</taxon>
        <taxon>Pseudomonadati</taxon>
        <taxon>Pseudomonadota</taxon>
        <taxon>Gammaproteobacteria</taxon>
        <taxon>Thiotrichales</taxon>
        <taxon>Piscirickettsiaceae</taxon>
        <taxon>Thiosulfatimonas</taxon>
    </lineage>
</organism>
<proteinExistence type="predicted"/>
<dbReference type="SUPFAM" id="SSF55874">
    <property type="entry name" value="ATPase domain of HSP90 chaperone/DNA topoisomerase II/histidine kinase"/>
    <property type="match status" value="1"/>
</dbReference>
<keyword evidence="6 10" id="KW-0812">Transmembrane</keyword>
<feature type="domain" description="Histidine kinase" evidence="11">
    <location>
        <begin position="246"/>
        <end position="444"/>
    </location>
</feature>
<feature type="transmembrane region" description="Helical" evidence="10">
    <location>
        <begin position="164"/>
        <end position="185"/>
    </location>
</feature>
<reference evidence="13" key="1">
    <citation type="submission" date="2019-11" db="EMBL/GenBank/DDBJ databases">
        <title>Isolation and characterization of two novel species in the genus Thiomicrorhabdus.</title>
        <authorList>
            <person name="Mochizuki J."/>
            <person name="Kojima H."/>
            <person name="Fukui M."/>
        </authorList>
    </citation>
    <scope>NUCLEOTIDE SEQUENCE [LARGE SCALE GENOMIC DNA]</scope>
    <source>
        <strain evidence="13">aks77</strain>
    </source>
</reference>
<dbReference type="InterPro" id="IPR036890">
    <property type="entry name" value="HATPase_C_sf"/>
</dbReference>
<dbReference type="Proteomes" id="UP000501726">
    <property type="component" value="Chromosome"/>
</dbReference>
<dbReference type="AlphaFoldDB" id="A0A6F8PY12"/>
<evidence type="ECO:0000256" key="10">
    <source>
        <dbReference type="SAM" id="Phobius"/>
    </source>
</evidence>
<evidence type="ECO:0000256" key="7">
    <source>
        <dbReference type="ARBA" id="ARBA00022777"/>
    </source>
</evidence>
<dbReference type="KEGG" id="tse:THMIRHAS_23840"/>
<dbReference type="EC" id="2.7.13.3" evidence="3"/>
<dbReference type="InterPro" id="IPR003594">
    <property type="entry name" value="HATPase_dom"/>
</dbReference>
<dbReference type="InterPro" id="IPR036097">
    <property type="entry name" value="HisK_dim/P_sf"/>
</dbReference>
<keyword evidence="8 10" id="KW-1133">Transmembrane helix</keyword>
<evidence type="ECO:0000256" key="1">
    <source>
        <dbReference type="ARBA" id="ARBA00000085"/>
    </source>
</evidence>
<dbReference type="InterPro" id="IPR005467">
    <property type="entry name" value="His_kinase_dom"/>
</dbReference>
<dbReference type="PANTHER" id="PTHR45436">
    <property type="entry name" value="SENSOR HISTIDINE KINASE YKOH"/>
    <property type="match status" value="1"/>
</dbReference>
<dbReference type="PANTHER" id="PTHR45436:SF5">
    <property type="entry name" value="SENSOR HISTIDINE KINASE TRCS"/>
    <property type="match status" value="1"/>
</dbReference>
<evidence type="ECO:0000256" key="8">
    <source>
        <dbReference type="ARBA" id="ARBA00022989"/>
    </source>
</evidence>
<keyword evidence="7 12" id="KW-0418">Kinase</keyword>
<protein>
    <recommendedName>
        <fullName evidence="3">histidine kinase</fullName>
        <ecNumber evidence="3">2.7.13.3</ecNumber>
    </recommendedName>
</protein>
<keyword evidence="5" id="KW-0808">Transferase</keyword>